<dbReference type="WBParaSite" id="PgB07_g059_t01">
    <property type="protein sequence ID" value="PgB07_g059_t01"/>
    <property type="gene ID" value="PgB07_g059"/>
</dbReference>
<dbReference type="Proteomes" id="UP000887569">
    <property type="component" value="Unplaced"/>
</dbReference>
<organism evidence="1 2">
    <name type="scientific">Parascaris univalens</name>
    <name type="common">Nematode worm</name>
    <dbReference type="NCBI Taxonomy" id="6257"/>
    <lineage>
        <taxon>Eukaryota</taxon>
        <taxon>Metazoa</taxon>
        <taxon>Ecdysozoa</taxon>
        <taxon>Nematoda</taxon>
        <taxon>Chromadorea</taxon>
        <taxon>Rhabditida</taxon>
        <taxon>Spirurina</taxon>
        <taxon>Ascaridomorpha</taxon>
        <taxon>Ascaridoidea</taxon>
        <taxon>Ascarididae</taxon>
        <taxon>Parascaris</taxon>
    </lineage>
</organism>
<keyword evidence="1" id="KW-1185">Reference proteome</keyword>
<protein>
    <submittedName>
        <fullName evidence="2">Clathrin/coatomer adaptor adaptin-like N-terminal domain-containing protein</fullName>
    </submittedName>
</protein>
<proteinExistence type="predicted"/>
<dbReference type="AlphaFoldDB" id="A0A914ZM44"/>
<evidence type="ECO:0000313" key="2">
    <source>
        <dbReference type="WBParaSite" id="PgB07_g059_t01"/>
    </source>
</evidence>
<reference evidence="2" key="1">
    <citation type="submission" date="2022-11" db="UniProtKB">
        <authorList>
            <consortium name="WormBaseParasite"/>
        </authorList>
    </citation>
    <scope>IDENTIFICATION</scope>
</reference>
<accession>A0A914ZM44</accession>
<name>A0A914ZM44_PARUN</name>
<sequence>MLVSLEQHHFRSKMRFVREVEDSIFVASFSKLFFASMRDGKANLCFSLCSSRGFIISGSGYIVILNRKCNFLLGLQRKEGIVAF</sequence>
<evidence type="ECO:0000313" key="1">
    <source>
        <dbReference type="Proteomes" id="UP000887569"/>
    </source>
</evidence>